<dbReference type="Proteomes" id="UP000095284">
    <property type="component" value="Unplaced"/>
</dbReference>
<evidence type="ECO:0000313" key="8">
    <source>
        <dbReference type="WBParaSite" id="BXY_0768200.1"/>
    </source>
</evidence>
<dbReference type="GO" id="GO:0005524">
    <property type="term" value="F:ATP binding"/>
    <property type="evidence" value="ECO:0007669"/>
    <property type="project" value="UniProtKB-KW"/>
</dbReference>
<dbReference type="Pfam" id="PF01268">
    <property type="entry name" value="FTHFS"/>
    <property type="match status" value="1"/>
</dbReference>
<dbReference type="SUPFAM" id="SSF52540">
    <property type="entry name" value="P-loop containing nucleoside triphosphate hydrolases"/>
    <property type="match status" value="1"/>
</dbReference>
<dbReference type="PROSITE" id="PS00722">
    <property type="entry name" value="FTHFS_2"/>
    <property type="match status" value="1"/>
</dbReference>
<accession>A0A1I7S3V1</accession>
<dbReference type="HAMAP" id="MF_01543">
    <property type="entry name" value="FTHFS"/>
    <property type="match status" value="1"/>
</dbReference>
<proteinExistence type="inferred from homology"/>
<dbReference type="GO" id="GO:0004329">
    <property type="term" value="F:formate-tetrahydrofolate ligase activity"/>
    <property type="evidence" value="ECO:0007669"/>
    <property type="project" value="UniProtKB-EC"/>
</dbReference>
<evidence type="ECO:0000256" key="5">
    <source>
        <dbReference type="ARBA" id="ARBA00022741"/>
    </source>
</evidence>
<dbReference type="eggNOG" id="KOG4230">
    <property type="taxonomic scope" value="Eukaryota"/>
</dbReference>
<keyword evidence="5" id="KW-0547">Nucleotide-binding</keyword>
<evidence type="ECO:0000256" key="3">
    <source>
        <dbReference type="ARBA" id="ARBA00022563"/>
    </source>
</evidence>
<comment type="pathway">
    <text evidence="1">One-carbon metabolism; tetrahydrofolate interconversion.</text>
</comment>
<dbReference type="FunFam" id="3.10.410.10:FF:000001">
    <property type="entry name" value="Putative formate--tetrahydrofolate ligase"/>
    <property type="match status" value="1"/>
</dbReference>
<keyword evidence="3" id="KW-0554">One-carbon metabolism</keyword>
<evidence type="ECO:0000313" key="7">
    <source>
        <dbReference type="Proteomes" id="UP000095284"/>
    </source>
</evidence>
<evidence type="ECO:0000256" key="1">
    <source>
        <dbReference type="ARBA" id="ARBA00004777"/>
    </source>
</evidence>
<dbReference type="FunFam" id="3.40.50.300:FF:000245">
    <property type="entry name" value="C-1-tetrahydrofolate synthase, cytoplasmic"/>
    <property type="match status" value="1"/>
</dbReference>
<dbReference type="InterPro" id="IPR000559">
    <property type="entry name" value="Formate_THF_ligase"/>
</dbReference>
<organism evidence="7 8">
    <name type="scientific">Bursaphelenchus xylophilus</name>
    <name type="common">Pinewood nematode worm</name>
    <name type="synonym">Aphelenchoides xylophilus</name>
    <dbReference type="NCBI Taxonomy" id="6326"/>
    <lineage>
        <taxon>Eukaryota</taxon>
        <taxon>Metazoa</taxon>
        <taxon>Ecdysozoa</taxon>
        <taxon>Nematoda</taxon>
        <taxon>Chromadorea</taxon>
        <taxon>Rhabditida</taxon>
        <taxon>Tylenchina</taxon>
        <taxon>Tylenchomorpha</taxon>
        <taxon>Aphelenchoidea</taxon>
        <taxon>Aphelenchoididae</taxon>
        <taxon>Bursaphelenchus</taxon>
    </lineage>
</organism>
<dbReference type="Gene3D" id="3.40.50.300">
    <property type="entry name" value="P-loop containing nucleotide triphosphate hydrolases"/>
    <property type="match status" value="2"/>
</dbReference>
<dbReference type="AlphaFoldDB" id="A0A1I7S3V1"/>
<dbReference type="Gene3D" id="1.10.8.770">
    <property type="match status" value="1"/>
</dbReference>
<dbReference type="EC" id="6.3.4.3" evidence="2"/>
<keyword evidence="4" id="KW-0436">Ligase</keyword>
<evidence type="ECO:0000256" key="4">
    <source>
        <dbReference type="ARBA" id="ARBA00022598"/>
    </source>
</evidence>
<name>A0A1I7S3V1_BURXY</name>
<dbReference type="Gene3D" id="3.10.410.10">
    <property type="entry name" value="Formyltetrahydrofolate synthetase, domain 3"/>
    <property type="match status" value="1"/>
</dbReference>
<reference evidence="8" key="1">
    <citation type="submission" date="2016-11" db="UniProtKB">
        <authorList>
            <consortium name="WormBaseParasite"/>
        </authorList>
    </citation>
    <scope>IDENTIFICATION</scope>
</reference>
<protein>
    <recommendedName>
        <fullName evidence="2">formate--tetrahydrofolate ligase</fullName>
        <ecNumber evidence="2">6.3.4.3</ecNumber>
    </recommendedName>
</protein>
<dbReference type="InterPro" id="IPR027417">
    <property type="entry name" value="P-loop_NTPase"/>
</dbReference>
<sequence>MQIVNKQQTQLFCVMSSVKWTLKKLDVKREANVPSDIEISRRQTPKPITQLAKEIGIKDEELEPYGDKKAKVQLSILKRYNNQENGKYVLVVGMTPTPLGEGKSTTTIGLAQALFSELGHPSFACVRQPSQGPTFGIKGGAAGGGYSQVIPMEEFNLHLTGDIHAITAANNLLAAAIDARMFHEATQKDDALFDRLVPKNKEGKRLLTPIQQRRLQRLGIAVQDDAEKLSPEDRVRFARLDIDPKTITWSRVIDTSDRFLRGIEVGHGNTEKGHVRKTDFKISVGSELMAILALSLSLADMRERIGKIVVATDNKGQPVTCDDVGCTGAVTVLMKDTIKPTLMQTVEGTPVFVHAGPFANIAHGASSVVADKLALKLVGKEGFVVTEAGFGMDIGGEKFLDIKCRSSGLSPNVVVIVATVRALKMHGGGPPVTPGNLPAAYRTPNLELLEKGCDSNLKKQIENIQKFGLPVVVCVNKFSTDSDEELNLVKEKAHKFNAVGVISNHWAKGGEGAKELAQAVKEAANKKSEFKFLYDVNKSIKEKIEIIAKEMYGASGVEYSEAAETTIKRYTDQGFGNLPLCMAKTQLSLSHDPTKKGAPTGFTLPIRDVSISVGAGFIFPFCGEIMTMPGLNTRPCFYDIDIDPETEIIDGLF</sequence>
<dbReference type="UniPathway" id="UPA00193"/>
<dbReference type="InterPro" id="IPR020628">
    <property type="entry name" value="Formate_THF_ligase_CS"/>
</dbReference>
<evidence type="ECO:0000256" key="2">
    <source>
        <dbReference type="ARBA" id="ARBA00012295"/>
    </source>
</evidence>
<dbReference type="PROSITE" id="PS00721">
    <property type="entry name" value="FTHFS_1"/>
    <property type="match status" value="1"/>
</dbReference>
<dbReference type="CDD" id="cd00477">
    <property type="entry name" value="FTHFS"/>
    <property type="match status" value="1"/>
</dbReference>
<evidence type="ECO:0000256" key="6">
    <source>
        <dbReference type="ARBA" id="ARBA00022840"/>
    </source>
</evidence>
<dbReference type="GO" id="GO:0035999">
    <property type="term" value="P:tetrahydrofolate interconversion"/>
    <property type="evidence" value="ECO:0007669"/>
    <property type="project" value="UniProtKB-UniPathway"/>
</dbReference>
<dbReference type="WBParaSite" id="BXY_0768200.1">
    <property type="protein sequence ID" value="BXY_0768200.1"/>
    <property type="gene ID" value="BXY_0768200"/>
</dbReference>
<dbReference type="FunFam" id="3.40.50.300:FF:001522">
    <property type="entry name" value="Probable MIS1-C1-tetrahydrofolate synthase, mitochondrial"/>
    <property type="match status" value="1"/>
</dbReference>
<keyword evidence="6" id="KW-0067">ATP-binding</keyword>